<dbReference type="SUPFAM" id="SSF49764">
    <property type="entry name" value="HSP20-like chaperones"/>
    <property type="match status" value="1"/>
</dbReference>
<dbReference type="InterPro" id="IPR002068">
    <property type="entry name" value="A-crystallin/Hsp20_dom"/>
</dbReference>
<gene>
    <name evidence="5" type="ORF">AQUCO_02000563v1</name>
</gene>
<dbReference type="InParanoid" id="A0A2G5DI62"/>
<evidence type="ECO:0000256" key="3">
    <source>
        <dbReference type="RuleBase" id="RU003616"/>
    </source>
</evidence>
<dbReference type="Pfam" id="PF00011">
    <property type="entry name" value="HSP20"/>
    <property type="match status" value="1"/>
</dbReference>
<organism evidence="5 6">
    <name type="scientific">Aquilegia coerulea</name>
    <name type="common">Rocky mountain columbine</name>
    <dbReference type="NCBI Taxonomy" id="218851"/>
    <lineage>
        <taxon>Eukaryota</taxon>
        <taxon>Viridiplantae</taxon>
        <taxon>Streptophyta</taxon>
        <taxon>Embryophyta</taxon>
        <taxon>Tracheophyta</taxon>
        <taxon>Spermatophyta</taxon>
        <taxon>Magnoliopsida</taxon>
        <taxon>Ranunculales</taxon>
        <taxon>Ranunculaceae</taxon>
        <taxon>Thalictroideae</taxon>
        <taxon>Aquilegia</taxon>
    </lineage>
</organism>
<proteinExistence type="inferred from homology"/>
<comment type="similarity">
    <text evidence="2 3">Belongs to the small heat shock protein (HSP20) family.</text>
</comment>
<evidence type="ECO:0000256" key="1">
    <source>
        <dbReference type="ARBA" id="ARBA00023016"/>
    </source>
</evidence>
<dbReference type="OrthoDB" id="1431247at2759"/>
<evidence type="ECO:0000313" key="6">
    <source>
        <dbReference type="Proteomes" id="UP000230069"/>
    </source>
</evidence>
<keyword evidence="6" id="KW-1185">Reference proteome</keyword>
<dbReference type="CDD" id="cd06464">
    <property type="entry name" value="ACD_sHsps-like"/>
    <property type="match status" value="1"/>
</dbReference>
<dbReference type="PROSITE" id="PS01031">
    <property type="entry name" value="SHSP"/>
    <property type="match status" value="1"/>
</dbReference>
<keyword evidence="1" id="KW-0346">Stress response</keyword>
<name>A0A2G5DI62_AQUCA</name>
<dbReference type="PANTHER" id="PTHR11527">
    <property type="entry name" value="HEAT-SHOCK PROTEIN 20 FAMILY MEMBER"/>
    <property type="match status" value="1"/>
</dbReference>
<dbReference type="Gene3D" id="2.60.40.790">
    <property type="match status" value="1"/>
</dbReference>
<dbReference type="Proteomes" id="UP000230069">
    <property type="component" value="Unassembled WGS sequence"/>
</dbReference>
<accession>A0A2G5DI62</accession>
<dbReference type="InterPro" id="IPR031107">
    <property type="entry name" value="Small_HSP"/>
</dbReference>
<evidence type="ECO:0000313" key="5">
    <source>
        <dbReference type="EMBL" id="PIA43201.1"/>
    </source>
</evidence>
<sequence>MAASSSHELTDCATSSPIVDELNLVGSIALAKEKSSIANEPFHLAYNRTGKKISSPPVNILETSKEYVLFCDVPGFTMADIQVKVEEAEKVKLVDTKSLLIESKGIGNGKRKREEEGSKYIRLEKEVSPIFSRKFLLPTNCNLSSAILPICKNGLLTVRVQKLRIATSNVKSRK</sequence>
<reference evidence="5 6" key="1">
    <citation type="submission" date="2017-09" db="EMBL/GenBank/DDBJ databases">
        <title>WGS assembly of Aquilegia coerulea Goldsmith.</title>
        <authorList>
            <person name="Hodges S."/>
            <person name="Kramer E."/>
            <person name="Nordborg M."/>
            <person name="Tomkins J."/>
            <person name="Borevitz J."/>
            <person name="Derieg N."/>
            <person name="Yan J."/>
            <person name="Mihaltcheva S."/>
            <person name="Hayes R.D."/>
            <person name="Rokhsar D."/>
        </authorList>
    </citation>
    <scope>NUCLEOTIDE SEQUENCE [LARGE SCALE GENOMIC DNA]</scope>
    <source>
        <strain evidence="6">cv. Goldsmith</strain>
    </source>
</reference>
<dbReference type="EMBL" id="KZ305037">
    <property type="protein sequence ID" value="PIA43201.1"/>
    <property type="molecule type" value="Genomic_DNA"/>
</dbReference>
<evidence type="ECO:0000256" key="2">
    <source>
        <dbReference type="PROSITE-ProRule" id="PRU00285"/>
    </source>
</evidence>
<protein>
    <recommendedName>
        <fullName evidence="4">SHSP domain-containing protein</fullName>
    </recommendedName>
</protein>
<dbReference type="AlphaFoldDB" id="A0A2G5DI62"/>
<feature type="domain" description="SHSP" evidence="4">
    <location>
        <begin position="49"/>
        <end position="174"/>
    </location>
</feature>
<evidence type="ECO:0000259" key="4">
    <source>
        <dbReference type="PROSITE" id="PS01031"/>
    </source>
</evidence>
<dbReference type="InterPro" id="IPR008978">
    <property type="entry name" value="HSP20-like_chaperone"/>
</dbReference>